<evidence type="ECO:0000313" key="2">
    <source>
        <dbReference type="EMBL" id="OCB88126.1"/>
    </source>
</evidence>
<feature type="region of interest" description="Disordered" evidence="1">
    <location>
        <begin position="14"/>
        <end position="52"/>
    </location>
</feature>
<feature type="compositionally biased region" description="Low complexity" evidence="1">
    <location>
        <begin position="248"/>
        <end position="263"/>
    </location>
</feature>
<feature type="compositionally biased region" description="Basic and acidic residues" evidence="1">
    <location>
        <begin position="318"/>
        <end position="330"/>
    </location>
</feature>
<evidence type="ECO:0000256" key="1">
    <source>
        <dbReference type="SAM" id="MobiDB-lite"/>
    </source>
</evidence>
<dbReference type="Proteomes" id="UP000757232">
    <property type="component" value="Unassembled WGS sequence"/>
</dbReference>
<comment type="caution">
    <text evidence="2">The sequence shown here is derived from an EMBL/GenBank/DDBJ whole genome shotgun (WGS) entry which is preliminary data.</text>
</comment>
<feature type="compositionally biased region" description="Acidic residues" evidence="1">
    <location>
        <begin position="337"/>
        <end position="346"/>
    </location>
</feature>
<sequence length="346" mass="39525">MSVSASSHHLCRTPLLLPAMHTQHRSNTSTSESEDEHRYPPGRAAQTPSYKPKSRFRFRIRKLFVAHRRRRTIQTSETQSHETCEFSSTAPSMTTSRSLSSSPVRSLRRFKPRFRRPAPPVIVPSWRYKAEPQTFTVRVETEFTVTCTVIQPKSRFRFGWPGFCMPRHRSQAGNGDRKTQNQKKKRRRSRWGVAIERDVCDDAAEIIEPRQQELESKPHPRTRTNVQTIHEKRARAIRRSSGWAGVFSASESNQSTSASGSARSSHDQEQAGFTIDRTSRMLVVPGVDVGIARVVKHEVEKIGPTVRLVRPAPASQQRELHEDSDGEIRGHYTFTSDSDDSWLELE</sequence>
<feature type="region of interest" description="Disordered" evidence="1">
    <location>
        <begin position="69"/>
        <end position="104"/>
    </location>
</feature>
<feature type="region of interest" description="Disordered" evidence="1">
    <location>
        <begin position="248"/>
        <end position="273"/>
    </location>
</feature>
<organism evidence="2 3">
    <name type="scientific">Sanghuangporus baumii</name>
    <name type="common">Phellinus baumii</name>
    <dbReference type="NCBI Taxonomy" id="108892"/>
    <lineage>
        <taxon>Eukaryota</taxon>
        <taxon>Fungi</taxon>
        <taxon>Dikarya</taxon>
        <taxon>Basidiomycota</taxon>
        <taxon>Agaricomycotina</taxon>
        <taxon>Agaricomycetes</taxon>
        <taxon>Hymenochaetales</taxon>
        <taxon>Hymenochaetaceae</taxon>
        <taxon>Sanghuangporus</taxon>
    </lineage>
</organism>
<name>A0A9Q5N8U9_SANBA</name>
<dbReference type="EMBL" id="LNZH02000184">
    <property type="protein sequence ID" value="OCB88126.1"/>
    <property type="molecule type" value="Genomic_DNA"/>
</dbReference>
<dbReference type="AlphaFoldDB" id="A0A9Q5N8U9"/>
<protein>
    <submittedName>
        <fullName evidence="2">Uncharacterized protein</fullName>
    </submittedName>
</protein>
<reference evidence="2" key="1">
    <citation type="submission" date="2016-06" db="EMBL/GenBank/DDBJ databases">
        <title>Draft Genome sequence of the fungus Inonotus baumii.</title>
        <authorList>
            <person name="Zhu H."/>
            <person name="Lin W."/>
        </authorList>
    </citation>
    <scope>NUCLEOTIDE SEQUENCE</scope>
    <source>
        <strain evidence="2">821</strain>
    </source>
</reference>
<keyword evidence="3" id="KW-1185">Reference proteome</keyword>
<gene>
    <name evidence="2" type="ORF">A7U60_g4754</name>
</gene>
<feature type="region of interest" description="Disordered" evidence="1">
    <location>
        <begin position="308"/>
        <end position="346"/>
    </location>
</feature>
<feature type="compositionally biased region" description="Low complexity" evidence="1">
    <location>
        <begin position="91"/>
        <end position="104"/>
    </location>
</feature>
<accession>A0A9Q5N8U9</accession>
<proteinExistence type="predicted"/>
<evidence type="ECO:0000313" key="3">
    <source>
        <dbReference type="Proteomes" id="UP000757232"/>
    </source>
</evidence>
<feature type="region of interest" description="Disordered" evidence="1">
    <location>
        <begin position="167"/>
        <end position="190"/>
    </location>
</feature>
<feature type="compositionally biased region" description="Basic residues" evidence="1">
    <location>
        <begin position="180"/>
        <end position="190"/>
    </location>
</feature>